<name>A0A9P0TLJ9_PIEBR</name>
<protein>
    <recommendedName>
        <fullName evidence="1">MADF domain-containing protein</fullName>
    </recommendedName>
</protein>
<dbReference type="Pfam" id="PF10545">
    <property type="entry name" value="MADF_DNA_bdg"/>
    <property type="match status" value="1"/>
</dbReference>
<dbReference type="InterPro" id="IPR006578">
    <property type="entry name" value="MADF-dom"/>
</dbReference>
<dbReference type="InterPro" id="IPR039353">
    <property type="entry name" value="TF_Adf1"/>
</dbReference>
<dbReference type="Proteomes" id="UP001152562">
    <property type="component" value="Unassembled WGS sequence"/>
</dbReference>
<gene>
    <name evidence="2" type="ORF">PIBRA_LOCUS10641</name>
</gene>
<dbReference type="EMBL" id="CALOZG010000040">
    <property type="protein sequence ID" value="CAH4034458.1"/>
    <property type="molecule type" value="Genomic_DNA"/>
</dbReference>
<dbReference type="GO" id="GO:0005634">
    <property type="term" value="C:nucleus"/>
    <property type="evidence" value="ECO:0007669"/>
    <property type="project" value="TreeGrafter"/>
</dbReference>
<proteinExistence type="predicted"/>
<dbReference type="AlphaFoldDB" id="A0A9P0TLJ9"/>
<dbReference type="PROSITE" id="PS51029">
    <property type="entry name" value="MADF"/>
    <property type="match status" value="1"/>
</dbReference>
<comment type="caution">
    <text evidence="2">The sequence shown here is derived from an EMBL/GenBank/DDBJ whole genome shotgun (WGS) entry which is preliminary data.</text>
</comment>
<dbReference type="GO" id="GO:0006357">
    <property type="term" value="P:regulation of transcription by RNA polymerase II"/>
    <property type="evidence" value="ECO:0007669"/>
    <property type="project" value="TreeGrafter"/>
</dbReference>
<feature type="domain" description="MADF" evidence="1">
    <location>
        <begin position="35"/>
        <end position="138"/>
    </location>
</feature>
<sequence>MGWEPPAGKSARSKDFVRRSLACPVRAPPHYLPLPPSSSNRFLIAIYDKKFKECSDSKFKIKAWNDISGIIFSTVWGTLSSQERNKAGKLVQKRWKNLRACFLRELREQKCTKSDQAATKRRKYNHFDQLLFLIPSLDTRETSGNADSVEEINCEEDSQDASREVRQREEYFRKKNKNKICYEERLLEIFNNKRVDDNKFIEAMRNNVTVMTMTRKGILRCLWGRC</sequence>
<evidence type="ECO:0000313" key="2">
    <source>
        <dbReference type="EMBL" id="CAH4034458.1"/>
    </source>
</evidence>
<accession>A0A9P0TLJ9</accession>
<evidence type="ECO:0000259" key="1">
    <source>
        <dbReference type="PROSITE" id="PS51029"/>
    </source>
</evidence>
<dbReference type="GO" id="GO:0005667">
    <property type="term" value="C:transcription regulator complex"/>
    <property type="evidence" value="ECO:0007669"/>
    <property type="project" value="TreeGrafter"/>
</dbReference>
<reference evidence="2" key="1">
    <citation type="submission" date="2022-05" db="EMBL/GenBank/DDBJ databases">
        <authorList>
            <person name="Okamura Y."/>
        </authorList>
    </citation>
    <scope>NUCLEOTIDE SEQUENCE</scope>
</reference>
<dbReference type="SMART" id="SM00595">
    <property type="entry name" value="MADF"/>
    <property type="match status" value="1"/>
</dbReference>
<dbReference type="PANTHER" id="PTHR12243">
    <property type="entry name" value="MADF DOMAIN TRANSCRIPTION FACTOR"/>
    <property type="match status" value="1"/>
</dbReference>
<evidence type="ECO:0000313" key="3">
    <source>
        <dbReference type="Proteomes" id="UP001152562"/>
    </source>
</evidence>
<keyword evidence="3" id="KW-1185">Reference proteome</keyword>
<organism evidence="2 3">
    <name type="scientific">Pieris brassicae</name>
    <name type="common">White butterfly</name>
    <name type="synonym">Large white butterfly</name>
    <dbReference type="NCBI Taxonomy" id="7116"/>
    <lineage>
        <taxon>Eukaryota</taxon>
        <taxon>Metazoa</taxon>
        <taxon>Ecdysozoa</taxon>
        <taxon>Arthropoda</taxon>
        <taxon>Hexapoda</taxon>
        <taxon>Insecta</taxon>
        <taxon>Pterygota</taxon>
        <taxon>Neoptera</taxon>
        <taxon>Endopterygota</taxon>
        <taxon>Lepidoptera</taxon>
        <taxon>Glossata</taxon>
        <taxon>Ditrysia</taxon>
        <taxon>Papilionoidea</taxon>
        <taxon>Pieridae</taxon>
        <taxon>Pierinae</taxon>
        <taxon>Pieris</taxon>
    </lineage>
</organism>
<dbReference type="PANTHER" id="PTHR12243:SF69">
    <property type="entry name" value="SI:CH73-59F11.3"/>
    <property type="match status" value="1"/>
</dbReference>